<proteinExistence type="predicted"/>
<name>A0A4Q9KJW0_PROTD</name>
<dbReference type="Proteomes" id="UP000291933">
    <property type="component" value="Unassembled WGS sequence"/>
</dbReference>
<comment type="caution">
    <text evidence="2">The sequence shown here is derived from an EMBL/GenBank/DDBJ whole genome shotgun (WGS) entry which is preliminary data.</text>
</comment>
<feature type="transmembrane region" description="Helical" evidence="1">
    <location>
        <begin position="42"/>
        <end position="59"/>
    </location>
</feature>
<keyword evidence="3" id="KW-1185">Reference proteome</keyword>
<dbReference type="Pfam" id="PF11239">
    <property type="entry name" value="DUF3040"/>
    <property type="match status" value="1"/>
</dbReference>
<keyword evidence="1" id="KW-1133">Transmembrane helix</keyword>
<accession>A0A4Q9KJW0</accession>
<dbReference type="RefSeq" id="WP_131172251.1">
    <property type="nucleotide sequence ID" value="NZ_FXTL01000010.1"/>
</dbReference>
<gene>
    <name evidence="2" type="ORF">ET996_09115</name>
</gene>
<dbReference type="EMBL" id="SDMR01000010">
    <property type="protein sequence ID" value="TBT94746.1"/>
    <property type="molecule type" value="Genomic_DNA"/>
</dbReference>
<reference evidence="2 3" key="1">
    <citation type="submission" date="2019-01" db="EMBL/GenBank/DDBJ databases">
        <title>Lactibacter flavus gen. nov., sp. nov., a novel bacterium of the family Propionibacteriaceae isolated from raw milk and dairy products.</title>
        <authorList>
            <person name="Huptas C."/>
            <person name="Wenning M."/>
            <person name="Breitenwieser F."/>
            <person name="Doll E."/>
            <person name="Von Neubeck M."/>
            <person name="Busse H.-J."/>
            <person name="Scherer S."/>
        </authorList>
    </citation>
    <scope>NUCLEOTIDE SEQUENCE [LARGE SCALE GENOMIC DNA]</scope>
    <source>
        <strain evidence="2 3">DSM 22130</strain>
    </source>
</reference>
<protein>
    <submittedName>
        <fullName evidence="2">DUF3040 domain-containing protein</fullName>
    </submittedName>
</protein>
<dbReference type="InterPro" id="IPR021401">
    <property type="entry name" value="DUF3040"/>
</dbReference>
<evidence type="ECO:0000256" key="1">
    <source>
        <dbReference type="SAM" id="Phobius"/>
    </source>
</evidence>
<keyword evidence="1" id="KW-0472">Membrane</keyword>
<keyword evidence="1" id="KW-0812">Transmembrane</keyword>
<organism evidence="2 3">
    <name type="scientific">Propioniciclava tarda</name>
    <dbReference type="NCBI Taxonomy" id="433330"/>
    <lineage>
        <taxon>Bacteria</taxon>
        <taxon>Bacillati</taxon>
        <taxon>Actinomycetota</taxon>
        <taxon>Actinomycetes</taxon>
        <taxon>Propionibacteriales</taxon>
        <taxon>Propionibacteriaceae</taxon>
        <taxon>Propioniciclava</taxon>
    </lineage>
</organism>
<dbReference type="OrthoDB" id="5244024at2"/>
<dbReference type="AlphaFoldDB" id="A0A4Q9KJW0"/>
<feature type="transmembrane region" description="Helical" evidence="1">
    <location>
        <begin position="65"/>
        <end position="85"/>
    </location>
</feature>
<sequence>MALSDEEQRLLEQMEQALAADDPKLAHALRGTGVIKIHRRRALLAALGFVVGLAALVAGMETSPIVSILGFLVMLATAILAITSWQRVEADDAHSAPSRVTSEMGFMDRLEERWRHRDDGN</sequence>
<evidence type="ECO:0000313" key="3">
    <source>
        <dbReference type="Proteomes" id="UP000291933"/>
    </source>
</evidence>
<evidence type="ECO:0000313" key="2">
    <source>
        <dbReference type="EMBL" id="TBT94746.1"/>
    </source>
</evidence>